<dbReference type="EMBL" id="BARV01007106">
    <property type="protein sequence ID" value="GAI03725.1"/>
    <property type="molecule type" value="Genomic_DNA"/>
</dbReference>
<reference evidence="1" key="1">
    <citation type="journal article" date="2014" name="Front. Microbiol.">
        <title>High frequency of phylogenetically diverse reductive dehalogenase-homologous genes in deep subseafloor sedimentary metagenomes.</title>
        <authorList>
            <person name="Kawai M."/>
            <person name="Futagami T."/>
            <person name="Toyoda A."/>
            <person name="Takaki Y."/>
            <person name="Nishi S."/>
            <person name="Hori S."/>
            <person name="Arai W."/>
            <person name="Tsubouchi T."/>
            <person name="Morono Y."/>
            <person name="Uchiyama I."/>
            <person name="Ito T."/>
            <person name="Fujiyama A."/>
            <person name="Inagaki F."/>
            <person name="Takami H."/>
        </authorList>
    </citation>
    <scope>NUCLEOTIDE SEQUENCE</scope>
    <source>
        <strain evidence="1">Expedition CK06-06</strain>
    </source>
</reference>
<comment type="caution">
    <text evidence="1">The sequence shown here is derived from an EMBL/GenBank/DDBJ whole genome shotgun (WGS) entry which is preliminary data.</text>
</comment>
<organism evidence="1">
    <name type="scientific">marine sediment metagenome</name>
    <dbReference type="NCBI Taxonomy" id="412755"/>
    <lineage>
        <taxon>unclassified sequences</taxon>
        <taxon>metagenomes</taxon>
        <taxon>ecological metagenomes</taxon>
    </lineage>
</organism>
<dbReference type="AlphaFoldDB" id="X1LMV1"/>
<protein>
    <submittedName>
        <fullName evidence="1">Uncharacterized protein</fullName>
    </submittedName>
</protein>
<sequence>MSKITPMIEPSDLDKRAAKGFQALANESSFFPVTCRFRRIVKPDTDHVFWSKGAEEFKVHFGNAANYFAGALEYIHLATGWSYPYHDLEVVVLGSKRRTSNGCAFYPPGLRGDPKSGEVRIFWANDEFTWTVLHELIHLFKKGMDEDWVEQQALKLTLGV</sequence>
<accession>X1LMV1</accession>
<name>X1LMV1_9ZZZZ</name>
<evidence type="ECO:0000313" key="1">
    <source>
        <dbReference type="EMBL" id="GAI03725.1"/>
    </source>
</evidence>
<proteinExistence type="predicted"/>
<gene>
    <name evidence="1" type="ORF">S06H3_14532</name>
</gene>